<name>A0A0A2G5G1_9PORP</name>
<comment type="caution">
    <text evidence="5">The sequence shown here is derived from an EMBL/GenBank/DDBJ whole genome shotgun (WGS) entry which is preliminary data.</text>
</comment>
<dbReference type="InterPro" id="IPR017974">
    <property type="entry name" value="Claudin_CS"/>
</dbReference>
<proteinExistence type="predicted"/>
<keyword evidence="3" id="KW-1133">Transmembrane helix</keyword>
<evidence type="ECO:0000313" key="5">
    <source>
        <dbReference type="EMBL" id="KGN97610.1"/>
    </source>
</evidence>
<evidence type="ECO:0000256" key="2">
    <source>
        <dbReference type="ARBA" id="ARBA00022692"/>
    </source>
</evidence>
<reference evidence="5 6" key="1">
    <citation type="submission" date="2014-08" db="EMBL/GenBank/DDBJ databases">
        <title>Porphyromonas gingivicanis strain:COT-022_OH1391 Genome sequencing.</title>
        <authorList>
            <person name="Wallis C."/>
            <person name="Deusch O."/>
            <person name="O'Flynn C."/>
            <person name="Davis I."/>
            <person name="Jospin G."/>
            <person name="Darling A.E."/>
            <person name="Coil D.A."/>
            <person name="Alexiev A."/>
            <person name="Horsfall A."/>
            <person name="Kirkwood N."/>
            <person name="Harris S."/>
            <person name="Eisen J.A."/>
        </authorList>
    </citation>
    <scope>NUCLEOTIDE SEQUENCE [LARGE SCALE GENOMIC DNA]</scope>
    <source>
        <strain evidence="6">COT-022 OH1391</strain>
    </source>
</reference>
<keyword evidence="2" id="KW-0812">Transmembrane</keyword>
<dbReference type="EMBL" id="JQZW01000012">
    <property type="protein sequence ID" value="KGN97610.1"/>
    <property type="molecule type" value="Genomic_DNA"/>
</dbReference>
<sequence length="246" mass="28814">MKRSFSVDKVWNLWHGCNKKSEGCLHCYVFRRDAEFDIDSTFIRKTRSFDLPIRRNRRGGYKIPSGTLMLTCFSSDFFIEEADAWRIEAWQMIRMRRDLHFFIITKRPERIISSLPSDWGSVGYENVTICCTIENQIRSDERLPIFQILPLPHKMIICEPLLESIDFHGQLSSWCEKVIVGGESGPQARPCHYEWILAIREQCLQARVPFYFKQTGANFHKEGIAYQIARSLQLQQAQRAGIDYLP</sequence>
<dbReference type="STRING" id="266762.HQ36_06980"/>
<keyword evidence="6" id="KW-1185">Reference proteome</keyword>
<dbReference type="GO" id="GO:0016020">
    <property type="term" value="C:membrane"/>
    <property type="evidence" value="ECO:0007669"/>
    <property type="project" value="UniProtKB-SubCell"/>
</dbReference>
<dbReference type="PROSITE" id="PS01346">
    <property type="entry name" value="CLAUDIN"/>
    <property type="match status" value="1"/>
</dbReference>
<evidence type="ECO:0000313" key="6">
    <source>
        <dbReference type="Proteomes" id="UP000030134"/>
    </source>
</evidence>
<evidence type="ECO:0000256" key="3">
    <source>
        <dbReference type="ARBA" id="ARBA00022989"/>
    </source>
</evidence>
<evidence type="ECO:0000256" key="4">
    <source>
        <dbReference type="ARBA" id="ARBA00023136"/>
    </source>
</evidence>
<accession>A0A0A2G5G1</accession>
<evidence type="ECO:0000256" key="1">
    <source>
        <dbReference type="ARBA" id="ARBA00004141"/>
    </source>
</evidence>
<organism evidence="5 6">
    <name type="scientific">Porphyromonas gingivicanis</name>
    <dbReference type="NCBI Taxonomy" id="266762"/>
    <lineage>
        <taxon>Bacteria</taxon>
        <taxon>Pseudomonadati</taxon>
        <taxon>Bacteroidota</taxon>
        <taxon>Bacteroidia</taxon>
        <taxon>Bacteroidales</taxon>
        <taxon>Porphyromonadaceae</taxon>
        <taxon>Porphyromonas</taxon>
    </lineage>
</organism>
<dbReference type="Pfam" id="PF07505">
    <property type="entry name" value="DUF5131"/>
    <property type="match status" value="1"/>
</dbReference>
<comment type="subcellular location">
    <subcellularLocation>
        <location evidence="1">Membrane</location>
        <topology evidence="1">Multi-pass membrane protein</topology>
    </subcellularLocation>
</comment>
<dbReference type="AlphaFoldDB" id="A0A0A2G5G1"/>
<dbReference type="InterPro" id="IPR011101">
    <property type="entry name" value="DUF5131"/>
</dbReference>
<protein>
    <submittedName>
        <fullName evidence="5">Bacteriophage protein gp37</fullName>
    </submittedName>
</protein>
<gene>
    <name evidence="5" type="ORF">HQ36_06980</name>
</gene>
<dbReference type="Proteomes" id="UP000030134">
    <property type="component" value="Unassembled WGS sequence"/>
</dbReference>
<dbReference type="eggNOG" id="COG4422">
    <property type="taxonomic scope" value="Bacteria"/>
</dbReference>
<keyword evidence="4" id="KW-0472">Membrane</keyword>